<dbReference type="EMBL" id="JAWJAY010000001">
    <property type="protein sequence ID" value="MDV2884329.1"/>
    <property type="molecule type" value="Genomic_DNA"/>
</dbReference>
<dbReference type="RefSeq" id="WP_323465910.1">
    <property type="nucleotide sequence ID" value="NZ_CP144224.1"/>
</dbReference>
<reference evidence="1" key="1">
    <citation type="submission" date="2023-10" db="EMBL/GenBank/DDBJ databases">
        <title>Screening of Alkalihalophilus pseudofirmusBZ-TG-HK211 and Its Alleviation of Salt Stress on Rapeseed Growth.</title>
        <authorList>
            <person name="Zhao B."/>
            <person name="Guo T."/>
        </authorList>
    </citation>
    <scope>NUCLEOTIDE SEQUENCE</scope>
    <source>
        <strain evidence="1">BZ-TG-HK211</strain>
    </source>
</reference>
<sequence length="47" mass="5276">MKKSTTKSGTNIDEVKELNAKSGLTYNEVKDKVLKAYINKQLSEDQS</sequence>
<name>A0AAJ2NKH9_ALKPS</name>
<evidence type="ECO:0008006" key="3">
    <source>
        <dbReference type="Google" id="ProtNLM"/>
    </source>
</evidence>
<comment type="caution">
    <text evidence="1">The sequence shown here is derived from an EMBL/GenBank/DDBJ whole genome shotgun (WGS) entry which is preliminary data.</text>
</comment>
<protein>
    <recommendedName>
        <fullName evidence="3">DNA mismatch repair protein MutT</fullName>
    </recommendedName>
</protein>
<dbReference type="Proteomes" id="UP001285636">
    <property type="component" value="Unassembled WGS sequence"/>
</dbReference>
<evidence type="ECO:0000313" key="2">
    <source>
        <dbReference type="Proteomes" id="UP001285636"/>
    </source>
</evidence>
<accession>A0AAJ2NKH9</accession>
<organism evidence="1 2">
    <name type="scientific">Alkalihalophilus pseudofirmus</name>
    <name type="common">Bacillus pseudofirmus</name>
    <dbReference type="NCBI Taxonomy" id="79885"/>
    <lineage>
        <taxon>Bacteria</taxon>
        <taxon>Bacillati</taxon>
        <taxon>Bacillota</taxon>
        <taxon>Bacilli</taxon>
        <taxon>Bacillales</taxon>
        <taxon>Bacillaceae</taxon>
        <taxon>Alkalihalophilus</taxon>
    </lineage>
</organism>
<gene>
    <name evidence="1" type="ORF">RYX45_04000</name>
</gene>
<evidence type="ECO:0000313" key="1">
    <source>
        <dbReference type="EMBL" id="MDV2884329.1"/>
    </source>
</evidence>
<dbReference type="AlphaFoldDB" id="A0AAJ2NKH9"/>
<proteinExistence type="predicted"/>